<dbReference type="EMBL" id="FO818640">
    <property type="protein sequence ID" value="CDM94724.1"/>
    <property type="molecule type" value="Genomic_DNA"/>
</dbReference>
<keyword evidence="2" id="KW-1185">Reference proteome</keyword>
<protein>
    <submittedName>
        <fullName evidence="1">Uncharacterized protein</fullName>
    </submittedName>
</protein>
<organism evidence="1 2">
    <name type="scientific">Limnospira indica PCC 8005</name>
    <dbReference type="NCBI Taxonomy" id="376219"/>
    <lineage>
        <taxon>Bacteria</taxon>
        <taxon>Bacillati</taxon>
        <taxon>Cyanobacteriota</taxon>
        <taxon>Cyanophyceae</taxon>
        <taxon>Oscillatoriophycideae</taxon>
        <taxon>Oscillatoriales</taxon>
        <taxon>Sirenicapillariaceae</taxon>
        <taxon>Limnospira</taxon>
    </lineage>
</organism>
<dbReference type="AlphaFoldDB" id="A0A9P1KEP1"/>
<evidence type="ECO:0000313" key="2">
    <source>
        <dbReference type="Proteomes" id="UP000032946"/>
    </source>
</evidence>
<name>A0A9P1KEP1_9CYAN</name>
<evidence type="ECO:0000313" key="1">
    <source>
        <dbReference type="EMBL" id="CDM94724.1"/>
    </source>
</evidence>
<proteinExistence type="predicted"/>
<accession>A0A9P1KEP1</accession>
<reference evidence="1 2" key="1">
    <citation type="submission" date="2014-02" db="EMBL/GenBank/DDBJ databases">
        <authorList>
            <person name="Genoscope - CEA"/>
        </authorList>
    </citation>
    <scope>NUCLEOTIDE SEQUENCE [LARGE SCALE GENOMIC DNA]</scope>
    <source>
        <strain evidence="1 2">PCC 8005</strain>
    </source>
</reference>
<sequence length="130" mass="14727">MLSKRFGIATKIRVCPTLSTLQQKYFYSTTLTNSFAEFSVTALFKEFSVALACLFSPQKCCAISAEFSRCERYCHLVMVEREVTFPNSTSKPCLIVSHHTAPDVDTLFVSRNKVTTPCFRTSTFRAICLR</sequence>
<gene>
    <name evidence="1" type="ORF">ARTHRO_20258</name>
</gene>
<dbReference type="Proteomes" id="UP000032946">
    <property type="component" value="Chromosome"/>
</dbReference>